<dbReference type="InterPro" id="IPR006143">
    <property type="entry name" value="RND_pump_MFP"/>
</dbReference>
<keyword evidence="3" id="KW-0732">Signal</keyword>
<dbReference type="Gene3D" id="2.40.420.20">
    <property type="match status" value="1"/>
</dbReference>
<comment type="similarity">
    <text evidence="1">Belongs to the membrane fusion protein (MFP) (TC 8.A.1) family.</text>
</comment>
<keyword evidence="2" id="KW-0175">Coiled coil</keyword>
<organism evidence="5 6">
    <name type="scientific">Actibacterium pelagium</name>
    <dbReference type="NCBI Taxonomy" id="2029103"/>
    <lineage>
        <taxon>Bacteria</taxon>
        <taxon>Pseudomonadati</taxon>
        <taxon>Pseudomonadota</taxon>
        <taxon>Alphaproteobacteria</taxon>
        <taxon>Rhodobacterales</taxon>
        <taxon>Roseobacteraceae</taxon>
        <taxon>Actibacterium</taxon>
    </lineage>
</organism>
<dbReference type="Gene3D" id="2.40.30.170">
    <property type="match status" value="1"/>
</dbReference>
<name>A0A917EMT3_9RHOB</name>
<dbReference type="Pfam" id="PF25917">
    <property type="entry name" value="BSH_RND"/>
    <property type="match status" value="1"/>
</dbReference>
<accession>A0A917EMT3</accession>
<evidence type="ECO:0000256" key="3">
    <source>
        <dbReference type="SAM" id="SignalP"/>
    </source>
</evidence>
<evidence type="ECO:0000256" key="1">
    <source>
        <dbReference type="ARBA" id="ARBA00009477"/>
    </source>
</evidence>
<dbReference type="PANTHER" id="PTHR30469:SF20">
    <property type="entry name" value="EFFLUX RND TRANSPORTER PERIPLASMIC ADAPTOR SUBUNIT"/>
    <property type="match status" value="1"/>
</dbReference>
<proteinExistence type="inferred from homology"/>
<feature type="signal peptide" evidence="3">
    <location>
        <begin position="1"/>
        <end position="36"/>
    </location>
</feature>
<dbReference type="SUPFAM" id="SSF111369">
    <property type="entry name" value="HlyD-like secretion proteins"/>
    <property type="match status" value="1"/>
</dbReference>
<dbReference type="Gene3D" id="2.40.50.100">
    <property type="match status" value="1"/>
</dbReference>
<dbReference type="Proteomes" id="UP000606730">
    <property type="component" value="Unassembled WGS sequence"/>
</dbReference>
<dbReference type="Gene3D" id="1.10.287.470">
    <property type="entry name" value="Helix hairpin bin"/>
    <property type="match status" value="1"/>
</dbReference>
<dbReference type="RefSeq" id="WP_095595292.1">
    <property type="nucleotide sequence ID" value="NZ_BMKN01000003.1"/>
</dbReference>
<comment type="caution">
    <text evidence="5">The sequence shown here is derived from an EMBL/GenBank/DDBJ whole genome shotgun (WGS) entry which is preliminary data.</text>
</comment>
<keyword evidence="6" id="KW-1185">Reference proteome</keyword>
<dbReference type="GO" id="GO:0015562">
    <property type="term" value="F:efflux transmembrane transporter activity"/>
    <property type="evidence" value="ECO:0007669"/>
    <property type="project" value="TreeGrafter"/>
</dbReference>
<dbReference type="InterPro" id="IPR058625">
    <property type="entry name" value="MdtA-like_BSH"/>
</dbReference>
<dbReference type="PANTHER" id="PTHR30469">
    <property type="entry name" value="MULTIDRUG RESISTANCE PROTEIN MDTA"/>
    <property type="match status" value="1"/>
</dbReference>
<evidence type="ECO:0000313" key="6">
    <source>
        <dbReference type="Proteomes" id="UP000606730"/>
    </source>
</evidence>
<feature type="coiled-coil region" evidence="2">
    <location>
        <begin position="102"/>
        <end position="129"/>
    </location>
</feature>
<reference evidence="5" key="2">
    <citation type="submission" date="2020-09" db="EMBL/GenBank/DDBJ databases">
        <authorList>
            <person name="Sun Q."/>
            <person name="Zhou Y."/>
        </authorList>
    </citation>
    <scope>NUCLEOTIDE SEQUENCE</scope>
    <source>
        <strain evidence="5">CGMCC 1.16012</strain>
    </source>
</reference>
<dbReference type="NCBIfam" id="TIGR01730">
    <property type="entry name" value="RND_mfp"/>
    <property type="match status" value="1"/>
</dbReference>
<feature type="chain" id="PRO_5036815910" evidence="3">
    <location>
        <begin position="37"/>
        <end position="362"/>
    </location>
</feature>
<dbReference type="GO" id="GO:1990281">
    <property type="term" value="C:efflux pump complex"/>
    <property type="evidence" value="ECO:0007669"/>
    <property type="project" value="TreeGrafter"/>
</dbReference>
<evidence type="ECO:0000256" key="2">
    <source>
        <dbReference type="SAM" id="Coils"/>
    </source>
</evidence>
<dbReference type="AlphaFoldDB" id="A0A917EMT3"/>
<sequence>MLNAFFFETFLVKALSLTGLLAIAGLGAAVPDTAWAQDGAVRPVKLMTVEERAKGVTRQFFGQVVARETVDLAFQVGGQIEQFPVIEGQQIAAGALIAQLDLEPFELQLDQANLQLDQAERTLARLSQLSGTAVSRVAADDAETQVGLSRIAVRNAEYSMEHATLHAPFDALVAARNVATFTTVAAGTPIVRLHDMSDLRIEIDVPEILFQRAGENADVTLMAKFPVRDELYPLKIREFDAEASAVGQTFRLTLGMDRPAGLSVLPGSSVTVLATLADEGALPIIPVTAMQIANDGSVHVMVFEATSAEEGTVSRREITVEPDRDGVFQLVSGLNIGDEIVMTGANALSDGQAVRRFTGFAD</sequence>
<gene>
    <name evidence="5" type="ORF">GCM10011517_32430</name>
</gene>
<reference evidence="5" key="1">
    <citation type="journal article" date="2014" name="Int. J. Syst. Evol. Microbiol.">
        <title>Complete genome sequence of Corynebacterium casei LMG S-19264T (=DSM 44701T), isolated from a smear-ripened cheese.</title>
        <authorList>
            <consortium name="US DOE Joint Genome Institute (JGI-PGF)"/>
            <person name="Walter F."/>
            <person name="Albersmeier A."/>
            <person name="Kalinowski J."/>
            <person name="Ruckert C."/>
        </authorList>
    </citation>
    <scope>NUCLEOTIDE SEQUENCE</scope>
    <source>
        <strain evidence="5">CGMCC 1.16012</strain>
    </source>
</reference>
<feature type="domain" description="Multidrug resistance protein MdtA-like barrel-sandwich hybrid" evidence="4">
    <location>
        <begin position="68"/>
        <end position="188"/>
    </location>
</feature>
<dbReference type="EMBL" id="BMKN01000003">
    <property type="protein sequence ID" value="GGE62257.1"/>
    <property type="molecule type" value="Genomic_DNA"/>
</dbReference>
<evidence type="ECO:0000259" key="4">
    <source>
        <dbReference type="Pfam" id="PF25917"/>
    </source>
</evidence>
<evidence type="ECO:0000313" key="5">
    <source>
        <dbReference type="EMBL" id="GGE62257.1"/>
    </source>
</evidence>
<protein>
    <submittedName>
        <fullName evidence="5">Hemolysin secretion protein D</fullName>
    </submittedName>
</protein>
<dbReference type="OrthoDB" id="9813967at2"/>